<evidence type="ECO:0000313" key="2">
    <source>
        <dbReference type="EMBL" id="NHC34757.1"/>
    </source>
</evidence>
<feature type="region of interest" description="Disordered" evidence="1">
    <location>
        <begin position="114"/>
        <end position="142"/>
    </location>
</feature>
<name>A0A9X5I4S1_9CYAN</name>
<dbReference type="RefSeq" id="WP_052290182.1">
    <property type="nucleotide sequence ID" value="NZ_JTJC03000002.1"/>
</dbReference>
<dbReference type="AlphaFoldDB" id="A0A9X5I4S1"/>
<sequence length="168" mass="18357">MVRKNLSDLLKEEAQKSAEPQEITVEAKLVVEEPTSEETNSESANSESATNHRRTSPTKAELETTVKDIQAALEAAQTENEDLRSQLQDQKALVEKVEKLQAELDQAKETILKLTETNSKSSSKPASKPAAKPATKPVSSALARPVQTYALPDMSSSAFSDKDIGWFD</sequence>
<feature type="region of interest" description="Disordered" evidence="1">
    <location>
        <begin position="1"/>
        <end position="62"/>
    </location>
</feature>
<evidence type="ECO:0000313" key="3">
    <source>
        <dbReference type="Proteomes" id="UP000031532"/>
    </source>
</evidence>
<proteinExistence type="predicted"/>
<reference evidence="2 3" key="1">
    <citation type="journal article" date="2015" name="Genome Announc.">
        <title>Draft Genome Sequence of the Terrestrial Cyanobacterium Scytonema millei VB511283, Isolated from Eastern India.</title>
        <authorList>
            <person name="Sen D."/>
            <person name="Chandrababunaidu M.M."/>
            <person name="Singh D."/>
            <person name="Sanghi N."/>
            <person name="Ghorai A."/>
            <person name="Mishra G.P."/>
            <person name="Madduluri M."/>
            <person name="Adhikary S.P."/>
            <person name="Tripathy S."/>
        </authorList>
    </citation>
    <scope>NUCLEOTIDE SEQUENCE [LARGE SCALE GENOMIC DNA]</scope>
    <source>
        <strain evidence="2 3">VB511283</strain>
    </source>
</reference>
<comment type="caution">
    <text evidence="2">The sequence shown here is derived from an EMBL/GenBank/DDBJ whole genome shotgun (WGS) entry which is preliminary data.</text>
</comment>
<feature type="region of interest" description="Disordered" evidence="1">
    <location>
        <begin position="149"/>
        <end position="168"/>
    </location>
</feature>
<organism evidence="2 3">
    <name type="scientific">Scytonema millei VB511283</name>
    <dbReference type="NCBI Taxonomy" id="1245923"/>
    <lineage>
        <taxon>Bacteria</taxon>
        <taxon>Bacillati</taxon>
        <taxon>Cyanobacteriota</taxon>
        <taxon>Cyanophyceae</taxon>
        <taxon>Nostocales</taxon>
        <taxon>Scytonemataceae</taxon>
        <taxon>Scytonema</taxon>
    </lineage>
</organism>
<keyword evidence="3" id="KW-1185">Reference proteome</keyword>
<feature type="compositionally biased region" description="Basic and acidic residues" evidence="1">
    <location>
        <begin position="1"/>
        <end position="16"/>
    </location>
</feature>
<dbReference type="OrthoDB" id="510707at2"/>
<gene>
    <name evidence="2" type="ORF">QH73_0008805</name>
</gene>
<dbReference type="EMBL" id="JTJC03000002">
    <property type="protein sequence ID" value="NHC34757.1"/>
    <property type="molecule type" value="Genomic_DNA"/>
</dbReference>
<dbReference type="Proteomes" id="UP000031532">
    <property type="component" value="Unassembled WGS sequence"/>
</dbReference>
<accession>A0A9X5I4S1</accession>
<feature type="compositionally biased region" description="Low complexity" evidence="1">
    <location>
        <begin position="119"/>
        <end position="141"/>
    </location>
</feature>
<protein>
    <submittedName>
        <fullName evidence="2">Uncharacterized protein</fullName>
    </submittedName>
</protein>
<evidence type="ECO:0000256" key="1">
    <source>
        <dbReference type="SAM" id="MobiDB-lite"/>
    </source>
</evidence>